<dbReference type="OrthoDB" id="5297819at2759"/>
<reference evidence="1 2" key="1">
    <citation type="journal article" date="2018" name="Nat. Ecol. Evol.">
        <title>Pezizomycetes genomes reveal the molecular basis of ectomycorrhizal truffle lifestyle.</title>
        <authorList>
            <person name="Murat C."/>
            <person name="Payen T."/>
            <person name="Noel B."/>
            <person name="Kuo A."/>
            <person name="Morin E."/>
            <person name="Chen J."/>
            <person name="Kohler A."/>
            <person name="Krizsan K."/>
            <person name="Balestrini R."/>
            <person name="Da Silva C."/>
            <person name="Montanini B."/>
            <person name="Hainaut M."/>
            <person name="Levati E."/>
            <person name="Barry K.W."/>
            <person name="Belfiori B."/>
            <person name="Cichocki N."/>
            <person name="Clum A."/>
            <person name="Dockter R.B."/>
            <person name="Fauchery L."/>
            <person name="Guy J."/>
            <person name="Iotti M."/>
            <person name="Le Tacon F."/>
            <person name="Lindquist E.A."/>
            <person name="Lipzen A."/>
            <person name="Malagnac F."/>
            <person name="Mello A."/>
            <person name="Molinier V."/>
            <person name="Miyauchi S."/>
            <person name="Poulain J."/>
            <person name="Riccioni C."/>
            <person name="Rubini A."/>
            <person name="Sitrit Y."/>
            <person name="Splivallo R."/>
            <person name="Traeger S."/>
            <person name="Wang M."/>
            <person name="Zifcakova L."/>
            <person name="Wipf D."/>
            <person name="Zambonelli A."/>
            <person name="Paolocci F."/>
            <person name="Nowrousian M."/>
            <person name="Ottonello S."/>
            <person name="Baldrian P."/>
            <person name="Spatafora J.W."/>
            <person name="Henrissat B."/>
            <person name="Nagy L.G."/>
            <person name="Aury J.M."/>
            <person name="Wincker P."/>
            <person name="Grigoriev I.V."/>
            <person name="Bonfante P."/>
            <person name="Martin F.M."/>
        </authorList>
    </citation>
    <scope>NUCLEOTIDE SEQUENCE [LARGE SCALE GENOMIC DNA]</scope>
    <source>
        <strain evidence="1 2">ATCC MYA-4762</strain>
    </source>
</reference>
<evidence type="ECO:0000313" key="1">
    <source>
        <dbReference type="EMBL" id="RPB26501.1"/>
    </source>
</evidence>
<sequence length="288" mass="32453">MRGDCGTCSYDPSASASYNVLPNAETIIPDPKTDELALSISKSLNYSMDSAWYGLGRSSTAVKQIMRAKEIVAMMLYLCGFDGDDDSKIAAFLCSAYKHLSLFQSFLHLKLSHYNPPSYKSNKPFPVRSISLGSTENYHTLRHVAILDLLSFESRKQLVLVPKMRPRMCVADAIGLLAYLGANPPWYICEAFHWGNPAKPDKATPLGQQRVQTLAYVVRWLVGLGPYEKIPEGMGQDLRPMWGRVKWLRESNEKDLARFKARQTGWQGWKWLVVLKEQGAETSVRAQE</sequence>
<proteinExistence type="predicted"/>
<evidence type="ECO:0000313" key="2">
    <source>
        <dbReference type="Proteomes" id="UP000267821"/>
    </source>
</evidence>
<protein>
    <submittedName>
        <fullName evidence="1">Uncharacterized protein</fullName>
    </submittedName>
</protein>
<organism evidence="1 2">
    <name type="scientific">Terfezia boudieri ATCC MYA-4762</name>
    <dbReference type="NCBI Taxonomy" id="1051890"/>
    <lineage>
        <taxon>Eukaryota</taxon>
        <taxon>Fungi</taxon>
        <taxon>Dikarya</taxon>
        <taxon>Ascomycota</taxon>
        <taxon>Pezizomycotina</taxon>
        <taxon>Pezizomycetes</taxon>
        <taxon>Pezizales</taxon>
        <taxon>Pezizaceae</taxon>
        <taxon>Terfezia</taxon>
    </lineage>
</organism>
<dbReference type="InParanoid" id="A0A3N4M0N9"/>
<dbReference type="EMBL" id="ML121534">
    <property type="protein sequence ID" value="RPB26501.1"/>
    <property type="molecule type" value="Genomic_DNA"/>
</dbReference>
<gene>
    <name evidence="1" type="ORF">L211DRAFT_835335</name>
</gene>
<dbReference type="AlphaFoldDB" id="A0A3N4M0N9"/>
<keyword evidence="2" id="KW-1185">Reference proteome</keyword>
<accession>A0A3N4M0N9</accession>
<dbReference type="Proteomes" id="UP000267821">
    <property type="component" value="Unassembled WGS sequence"/>
</dbReference>
<name>A0A3N4M0N9_9PEZI</name>